<evidence type="ECO:0000313" key="1">
    <source>
        <dbReference type="EMBL" id="KAG8224180.1"/>
    </source>
</evidence>
<dbReference type="OrthoDB" id="10515184at2759"/>
<dbReference type="EMBL" id="KZ308187">
    <property type="protein sequence ID" value="KAG8224180.1"/>
    <property type="molecule type" value="Genomic_DNA"/>
</dbReference>
<comment type="caution">
    <text evidence="1">The sequence shown here is derived from an EMBL/GenBank/DDBJ whole genome shotgun (WGS) entry which is preliminary data.</text>
</comment>
<dbReference type="AlphaFoldDB" id="A0A8K0NTK4"/>
<name>A0A8K0NTK4_LADFU</name>
<keyword evidence="2" id="KW-1185">Reference proteome</keyword>
<sequence length="146" mass="16599">MELVHTLPISSIEELKQFEEEISSNCEYKQFMVCHLKDRSSNLLFRSLTETLFVSAVNRTVNDVMSLLMENGLGMQFCMKGRNPSKVSFERYFPRTIDLVFEVLKSKNGTSGPQLELVTIGRSIGEWFRLARLRKGVAKSADGAKD</sequence>
<dbReference type="Proteomes" id="UP000792457">
    <property type="component" value="Unassembled WGS sequence"/>
</dbReference>
<accession>A0A8K0NTK4</accession>
<reference evidence="1" key="1">
    <citation type="submission" date="2013-04" db="EMBL/GenBank/DDBJ databases">
        <authorList>
            <person name="Qu J."/>
            <person name="Murali S.C."/>
            <person name="Bandaranaike D."/>
            <person name="Bellair M."/>
            <person name="Blankenburg K."/>
            <person name="Chao H."/>
            <person name="Dinh H."/>
            <person name="Doddapaneni H."/>
            <person name="Downs B."/>
            <person name="Dugan-Rocha S."/>
            <person name="Elkadiri S."/>
            <person name="Gnanaolivu R.D."/>
            <person name="Hernandez B."/>
            <person name="Javaid M."/>
            <person name="Jayaseelan J.C."/>
            <person name="Lee S."/>
            <person name="Li M."/>
            <person name="Ming W."/>
            <person name="Munidasa M."/>
            <person name="Muniz J."/>
            <person name="Nguyen L."/>
            <person name="Ongeri F."/>
            <person name="Osuji N."/>
            <person name="Pu L.-L."/>
            <person name="Puazo M."/>
            <person name="Qu C."/>
            <person name="Quiroz J."/>
            <person name="Raj R."/>
            <person name="Weissenberger G."/>
            <person name="Xin Y."/>
            <person name="Zou X."/>
            <person name="Han Y."/>
            <person name="Richards S."/>
            <person name="Worley K."/>
            <person name="Muzny D."/>
            <person name="Gibbs R."/>
        </authorList>
    </citation>
    <scope>NUCLEOTIDE SEQUENCE</scope>
    <source>
        <strain evidence="1">Sampled in the wild</strain>
    </source>
</reference>
<organism evidence="1 2">
    <name type="scientific">Ladona fulva</name>
    <name type="common">Scarce chaser dragonfly</name>
    <name type="synonym">Libellula fulva</name>
    <dbReference type="NCBI Taxonomy" id="123851"/>
    <lineage>
        <taxon>Eukaryota</taxon>
        <taxon>Metazoa</taxon>
        <taxon>Ecdysozoa</taxon>
        <taxon>Arthropoda</taxon>
        <taxon>Hexapoda</taxon>
        <taxon>Insecta</taxon>
        <taxon>Pterygota</taxon>
        <taxon>Palaeoptera</taxon>
        <taxon>Odonata</taxon>
        <taxon>Epiprocta</taxon>
        <taxon>Anisoptera</taxon>
        <taxon>Libelluloidea</taxon>
        <taxon>Libellulidae</taxon>
        <taxon>Ladona</taxon>
    </lineage>
</organism>
<proteinExistence type="predicted"/>
<reference evidence="1" key="2">
    <citation type="submission" date="2017-10" db="EMBL/GenBank/DDBJ databases">
        <title>Ladona fulva Genome sequencing and assembly.</title>
        <authorList>
            <person name="Murali S."/>
            <person name="Richards S."/>
            <person name="Bandaranaike D."/>
            <person name="Bellair M."/>
            <person name="Blankenburg K."/>
            <person name="Chao H."/>
            <person name="Dinh H."/>
            <person name="Doddapaneni H."/>
            <person name="Dugan-Rocha S."/>
            <person name="Elkadiri S."/>
            <person name="Gnanaolivu R."/>
            <person name="Hernandez B."/>
            <person name="Skinner E."/>
            <person name="Javaid M."/>
            <person name="Lee S."/>
            <person name="Li M."/>
            <person name="Ming W."/>
            <person name="Munidasa M."/>
            <person name="Muniz J."/>
            <person name="Nguyen L."/>
            <person name="Hughes D."/>
            <person name="Osuji N."/>
            <person name="Pu L.-L."/>
            <person name="Puazo M."/>
            <person name="Qu C."/>
            <person name="Quiroz J."/>
            <person name="Raj R."/>
            <person name="Weissenberger G."/>
            <person name="Xin Y."/>
            <person name="Zou X."/>
            <person name="Han Y."/>
            <person name="Worley K."/>
            <person name="Muzny D."/>
            <person name="Gibbs R."/>
        </authorList>
    </citation>
    <scope>NUCLEOTIDE SEQUENCE</scope>
    <source>
        <strain evidence="1">Sampled in the wild</strain>
    </source>
</reference>
<protein>
    <submittedName>
        <fullName evidence="1">Uncharacterized protein</fullName>
    </submittedName>
</protein>
<gene>
    <name evidence="1" type="ORF">J437_LFUL002302</name>
</gene>
<evidence type="ECO:0000313" key="2">
    <source>
        <dbReference type="Proteomes" id="UP000792457"/>
    </source>
</evidence>